<dbReference type="EnsemblPlants" id="Solyc05g021167.1.1">
    <property type="protein sequence ID" value="Solyc05g021167.1.1"/>
    <property type="gene ID" value="Solyc05g021167.1"/>
</dbReference>
<dbReference type="Proteomes" id="UP000004994">
    <property type="component" value="Chromosome 5"/>
</dbReference>
<accession>A0A3Q7HBH7</accession>
<organism evidence="2">
    <name type="scientific">Solanum lycopersicum</name>
    <name type="common">Tomato</name>
    <name type="synonym">Lycopersicon esculentum</name>
    <dbReference type="NCBI Taxonomy" id="4081"/>
    <lineage>
        <taxon>Eukaryota</taxon>
        <taxon>Viridiplantae</taxon>
        <taxon>Streptophyta</taxon>
        <taxon>Embryophyta</taxon>
        <taxon>Tracheophyta</taxon>
        <taxon>Spermatophyta</taxon>
        <taxon>Magnoliopsida</taxon>
        <taxon>eudicotyledons</taxon>
        <taxon>Gunneridae</taxon>
        <taxon>Pentapetalae</taxon>
        <taxon>asterids</taxon>
        <taxon>lamiids</taxon>
        <taxon>Solanales</taxon>
        <taxon>Solanaceae</taxon>
        <taxon>Solanoideae</taxon>
        <taxon>Solaneae</taxon>
        <taxon>Solanum</taxon>
        <taxon>Solanum subgen. Lycopersicon</taxon>
    </lineage>
</organism>
<reference evidence="2" key="2">
    <citation type="submission" date="2019-01" db="UniProtKB">
        <authorList>
            <consortium name="EnsemblPlants"/>
        </authorList>
    </citation>
    <scope>IDENTIFICATION</scope>
    <source>
        <strain evidence="2">cv. Heinz 1706</strain>
    </source>
</reference>
<proteinExistence type="predicted"/>
<evidence type="ECO:0000313" key="2">
    <source>
        <dbReference type="EnsemblPlants" id="Solyc05g021167.1.1"/>
    </source>
</evidence>
<dbReference type="PaxDb" id="4081-Solyc05g021180.1.1"/>
<dbReference type="Gramene" id="Solyc05g021167.1.1">
    <property type="protein sequence ID" value="Solyc05g021167.1.1"/>
    <property type="gene ID" value="Solyc05g021167.1"/>
</dbReference>
<reference evidence="2" key="1">
    <citation type="journal article" date="2012" name="Nature">
        <title>The tomato genome sequence provides insights into fleshy fruit evolution.</title>
        <authorList>
            <consortium name="Tomato Genome Consortium"/>
        </authorList>
    </citation>
    <scope>NUCLEOTIDE SEQUENCE [LARGE SCALE GENOMIC DNA]</scope>
    <source>
        <strain evidence="2">cv. Heinz 1706</strain>
    </source>
</reference>
<dbReference type="AlphaFoldDB" id="A0A3Q7HBH7"/>
<keyword evidence="3" id="KW-1185">Reference proteome</keyword>
<feature type="compositionally biased region" description="Polar residues" evidence="1">
    <location>
        <begin position="34"/>
        <end position="43"/>
    </location>
</feature>
<sequence>MANSPPVEQYRPPYKDQYSYHSNTDTQAQEDDTNSSGTGNLESSIGGAGAPITIGEEAYQRSSPGIEGANTKEQGTVQLETSMQEAKEGMKIQKLQQPKM</sequence>
<protein>
    <submittedName>
        <fullName evidence="2">Uncharacterized protein</fullName>
    </submittedName>
</protein>
<feature type="region of interest" description="Disordered" evidence="1">
    <location>
        <begin position="1"/>
        <end position="73"/>
    </location>
</feature>
<evidence type="ECO:0000256" key="1">
    <source>
        <dbReference type="SAM" id="MobiDB-lite"/>
    </source>
</evidence>
<name>A0A3Q7HBH7_SOLLC</name>
<evidence type="ECO:0000313" key="3">
    <source>
        <dbReference type="Proteomes" id="UP000004994"/>
    </source>
</evidence>
<dbReference type="InParanoid" id="A0A3Q7HBH7"/>